<evidence type="ECO:0000259" key="2">
    <source>
        <dbReference type="PROSITE" id="PS50043"/>
    </source>
</evidence>
<evidence type="ECO:0000256" key="1">
    <source>
        <dbReference type="ARBA" id="ARBA00023125"/>
    </source>
</evidence>
<keyword evidence="1" id="KW-0238">DNA-binding</keyword>
<dbReference type="SUPFAM" id="SSF46894">
    <property type="entry name" value="C-terminal effector domain of the bipartite response regulators"/>
    <property type="match status" value="1"/>
</dbReference>
<dbReference type="SUPFAM" id="SSF52172">
    <property type="entry name" value="CheY-like"/>
    <property type="match status" value="1"/>
</dbReference>
<gene>
    <name evidence="3" type="ORF">SCOCK_700012</name>
</gene>
<evidence type="ECO:0000313" key="4">
    <source>
        <dbReference type="Proteomes" id="UP001152519"/>
    </source>
</evidence>
<dbReference type="InterPro" id="IPR000792">
    <property type="entry name" value="Tscrpt_reg_LuxR_C"/>
</dbReference>
<accession>A0A9W4EBI3</accession>
<dbReference type="Proteomes" id="UP001152519">
    <property type="component" value="Unassembled WGS sequence"/>
</dbReference>
<dbReference type="SMART" id="SM00421">
    <property type="entry name" value="HTH_LUXR"/>
    <property type="match status" value="1"/>
</dbReference>
<dbReference type="PROSITE" id="PS50043">
    <property type="entry name" value="HTH_LUXR_2"/>
    <property type="match status" value="1"/>
</dbReference>
<dbReference type="RefSeq" id="WP_251500189.1">
    <property type="nucleotide sequence ID" value="NZ_CAJSLV010000104.1"/>
</dbReference>
<dbReference type="GO" id="GO:0006355">
    <property type="term" value="P:regulation of DNA-templated transcription"/>
    <property type="evidence" value="ECO:0007669"/>
    <property type="project" value="InterPro"/>
</dbReference>
<feature type="domain" description="HTH luxR-type" evidence="2">
    <location>
        <begin position="140"/>
        <end position="205"/>
    </location>
</feature>
<reference evidence="3" key="1">
    <citation type="submission" date="2021-05" db="EMBL/GenBank/DDBJ databases">
        <authorList>
            <person name="Arsene-Ploetze F."/>
        </authorList>
    </citation>
    <scope>NUCLEOTIDE SEQUENCE</scope>
    <source>
        <strain evidence="3">DSM 42138</strain>
    </source>
</reference>
<keyword evidence="4" id="KW-1185">Reference proteome</keyword>
<dbReference type="InterPro" id="IPR011006">
    <property type="entry name" value="CheY-like_superfamily"/>
</dbReference>
<evidence type="ECO:0000313" key="3">
    <source>
        <dbReference type="EMBL" id="CAG6398599.1"/>
    </source>
</evidence>
<proteinExistence type="predicted"/>
<dbReference type="InterPro" id="IPR039420">
    <property type="entry name" value="WalR-like"/>
</dbReference>
<dbReference type="PRINTS" id="PR00038">
    <property type="entry name" value="HTHLUXR"/>
</dbReference>
<organism evidence="3 4">
    <name type="scientific">Actinacidiphila cocklensis</name>
    <dbReference type="NCBI Taxonomy" id="887465"/>
    <lineage>
        <taxon>Bacteria</taxon>
        <taxon>Bacillati</taxon>
        <taxon>Actinomycetota</taxon>
        <taxon>Actinomycetes</taxon>
        <taxon>Kitasatosporales</taxon>
        <taxon>Streptomycetaceae</taxon>
        <taxon>Actinacidiphila</taxon>
    </lineage>
</organism>
<comment type="caution">
    <text evidence="3">The sequence shown here is derived from an EMBL/GenBank/DDBJ whole genome shotgun (WGS) entry which is preliminary data.</text>
</comment>
<dbReference type="EMBL" id="CAJSLV010000104">
    <property type="protein sequence ID" value="CAG6398599.1"/>
    <property type="molecule type" value="Genomic_DNA"/>
</dbReference>
<dbReference type="InterPro" id="IPR016032">
    <property type="entry name" value="Sig_transdc_resp-reg_C-effctor"/>
</dbReference>
<dbReference type="Gene3D" id="3.40.50.2300">
    <property type="match status" value="1"/>
</dbReference>
<dbReference type="GO" id="GO:0003677">
    <property type="term" value="F:DNA binding"/>
    <property type="evidence" value="ECO:0007669"/>
    <property type="project" value="UniProtKB-KW"/>
</dbReference>
<dbReference type="CDD" id="cd06170">
    <property type="entry name" value="LuxR_C_like"/>
    <property type="match status" value="1"/>
</dbReference>
<sequence>MSHIPHVAVFEHHDLMRRGLESLLSSSPLCHLTPLVAEPGGPDSVDLRVDAVVYGPPENQERGLTQGVRRLATHGRVLVVSDFGGSESVTDLLRAGAHGCVSRQADDEELLRAVMTVAGAGIHVDARLAPRLHAELRQPHGAPASALARRESETLRWIAAGLTHGQIARRMNLTEATVSTYAKRIRSKLNVGNKADLTRKAIELGLLQDEPQAAWADPAATASTGKPAF</sequence>
<dbReference type="Pfam" id="PF00196">
    <property type="entry name" value="GerE"/>
    <property type="match status" value="1"/>
</dbReference>
<protein>
    <submittedName>
        <fullName evidence="3">Two component transcriptional regulator, LuxR family</fullName>
    </submittedName>
</protein>
<dbReference type="PANTHER" id="PTHR43214">
    <property type="entry name" value="TWO-COMPONENT RESPONSE REGULATOR"/>
    <property type="match status" value="1"/>
</dbReference>
<dbReference type="PANTHER" id="PTHR43214:SF43">
    <property type="entry name" value="TWO-COMPONENT RESPONSE REGULATOR"/>
    <property type="match status" value="1"/>
</dbReference>
<dbReference type="AlphaFoldDB" id="A0A9W4EBI3"/>
<name>A0A9W4EBI3_9ACTN</name>